<feature type="region of interest" description="Disordered" evidence="1">
    <location>
        <begin position="1"/>
        <end position="77"/>
    </location>
</feature>
<dbReference type="HOGENOM" id="CLU_1426154_0_0_3"/>
<dbReference type="EMBL" id="BA000045">
    <property type="protein sequence ID" value="BAC88740.1"/>
    <property type="molecule type" value="Genomic_DNA"/>
</dbReference>
<dbReference type="InParanoid" id="Q7NMG7"/>
<feature type="region of interest" description="Disordered" evidence="1">
    <location>
        <begin position="164"/>
        <end position="190"/>
    </location>
</feature>
<evidence type="ECO:0000313" key="3">
    <source>
        <dbReference type="Proteomes" id="UP000000557"/>
    </source>
</evidence>
<protein>
    <submittedName>
        <fullName evidence="2">Glr0799 protein</fullName>
    </submittedName>
</protein>
<dbReference type="EnsemblBacteria" id="BAC88740">
    <property type="protein sequence ID" value="BAC88740"/>
    <property type="gene ID" value="BAC88740"/>
</dbReference>
<dbReference type="RefSeq" id="WP_011140801.1">
    <property type="nucleotide sequence ID" value="NC_005125.1"/>
</dbReference>
<feature type="compositionally biased region" description="Basic and acidic residues" evidence="1">
    <location>
        <begin position="22"/>
        <end position="32"/>
    </location>
</feature>
<dbReference type="KEGG" id="gvi:glr0799"/>
<proteinExistence type="predicted"/>
<keyword evidence="3" id="KW-1185">Reference proteome</keyword>
<accession>Q7NMG7</accession>
<feature type="compositionally biased region" description="Basic and acidic residues" evidence="1">
    <location>
        <begin position="181"/>
        <end position="190"/>
    </location>
</feature>
<dbReference type="Proteomes" id="UP000000557">
    <property type="component" value="Chromosome"/>
</dbReference>
<reference evidence="2 3" key="1">
    <citation type="journal article" date="2003" name="DNA Res.">
        <title>Complete genome structure of Gloeobacter violaceus PCC 7421, a cyanobacterium that lacks thylakoids.</title>
        <authorList>
            <person name="Nakamura Y."/>
            <person name="Kaneko T."/>
            <person name="Sato S."/>
            <person name="Mimuro M."/>
            <person name="Miyashita H."/>
            <person name="Tsuchiya T."/>
            <person name="Sasamoto S."/>
            <person name="Watanabe A."/>
            <person name="Kawashima K."/>
            <person name="Kishida Y."/>
            <person name="Kiyokawa C."/>
            <person name="Kohara M."/>
            <person name="Matsumoto M."/>
            <person name="Matsuno A."/>
            <person name="Nakazaki N."/>
            <person name="Shimpo S."/>
            <person name="Takeuchi C."/>
            <person name="Yamada M."/>
            <person name="Tabata S."/>
        </authorList>
    </citation>
    <scope>NUCLEOTIDE SEQUENCE [LARGE SCALE GENOMIC DNA]</scope>
    <source>
        <strain evidence="3">ATCC 29082 / PCC 7421</strain>
    </source>
</reference>
<sequence>MPNNNNDNDDKGGSDDTTGNLSHEENGHEPDPKPAGGTPTDDELGGETENPQNFSEEPLPEDVPGFQMPDWLDPADGDIFGMDNDTAMLVGGIATAGVLALSGAGALAAGGALATGLVLGLGDDLLFDQGNETVEASADSSEGAEGETEVGFVADTDDTFAQDDSFHEDANFYSEDPEFYAEERQYGDTA</sequence>
<evidence type="ECO:0000256" key="1">
    <source>
        <dbReference type="SAM" id="MobiDB-lite"/>
    </source>
</evidence>
<dbReference type="AlphaFoldDB" id="Q7NMG7"/>
<name>Q7NMG7_GLOVI</name>
<dbReference type="STRING" id="251221.gene:10758276"/>
<organism evidence="2 3">
    <name type="scientific">Gloeobacter violaceus (strain ATCC 29082 / PCC 7421)</name>
    <dbReference type="NCBI Taxonomy" id="251221"/>
    <lineage>
        <taxon>Bacteria</taxon>
        <taxon>Bacillati</taxon>
        <taxon>Cyanobacteriota</taxon>
        <taxon>Cyanophyceae</taxon>
        <taxon>Gloeobacterales</taxon>
        <taxon>Gloeobacteraceae</taxon>
        <taxon>Gloeobacter</taxon>
    </lineage>
</organism>
<evidence type="ECO:0000313" key="2">
    <source>
        <dbReference type="EMBL" id="BAC88740.1"/>
    </source>
</evidence>
<reference evidence="2 3" key="2">
    <citation type="journal article" date="2003" name="DNA Res.">
        <title>Complete genome structure of Gloeobacter violaceus PCC 7421, a cyanobacterium that lacks thylakoids (supplement).</title>
        <authorList>
            <person name="Nakamura Y."/>
            <person name="Kaneko T."/>
            <person name="Sato S."/>
            <person name="Mimuro M."/>
            <person name="Miyashita H."/>
            <person name="Tsuchiya T."/>
            <person name="Sasamoto S."/>
            <person name="Watanabe A."/>
            <person name="Kawashima K."/>
            <person name="Kishida Y."/>
            <person name="Kiyokawa C."/>
            <person name="Kohara M."/>
            <person name="Matsumoto M."/>
            <person name="Matsuno A."/>
            <person name="Nakazaki N."/>
            <person name="Shimpo S."/>
            <person name="Takeuchi C."/>
            <person name="Yamada M."/>
            <person name="Tabata S."/>
        </authorList>
    </citation>
    <scope>NUCLEOTIDE SEQUENCE [LARGE SCALE GENOMIC DNA]</scope>
    <source>
        <strain evidence="3">ATCC 29082 / PCC 7421</strain>
    </source>
</reference>
<gene>
    <name evidence="2" type="ordered locus">glr0799</name>
</gene>